<dbReference type="PANTHER" id="PTHR33399">
    <property type="entry name" value="OXYGEN-EVOLVING ENHANCER PROTEIN 3-1, CHLOROPLASTIC"/>
    <property type="match status" value="1"/>
</dbReference>
<proteinExistence type="predicted"/>
<dbReference type="Proteomes" id="UP000729402">
    <property type="component" value="Unassembled WGS sequence"/>
</dbReference>
<feature type="region of interest" description="Disordered" evidence="1">
    <location>
        <begin position="160"/>
        <end position="189"/>
    </location>
</feature>
<name>A0A8J5SBS9_ZIZPA</name>
<evidence type="ECO:0000256" key="1">
    <source>
        <dbReference type="SAM" id="MobiDB-lite"/>
    </source>
</evidence>
<accession>A0A8J5SBS9</accession>
<dbReference type="FunFam" id="1.20.120.290:FF:000005">
    <property type="entry name" value="ECA1 (ER-TYPE CA2+-ATPASE 1)"/>
    <property type="match status" value="1"/>
</dbReference>
<evidence type="ECO:0000313" key="2">
    <source>
        <dbReference type="EMBL" id="KAG8060190.1"/>
    </source>
</evidence>
<dbReference type="GO" id="GO:0009767">
    <property type="term" value="P:photosynthetic electron transport chain"/>
    <property type="evidence" value="ECO:0007669"/>
    <property type="project" value="TreeGrafter"/>
</dbReference>
<dbReference type="GO" id="GO:0005509">
    <property type="term" value="F:calcium ion binding"/>
    <property type="evidence" value="ECO:0007669"/>
    <property type="project" value="InterPro"/>
</dbReference>
<dbReference type="GO" id="GO:0009654">
    <property type="term" value="C:photosystem II oxygen evolving complex"/>
    <property type="evidence" value="ECO:0007669"/>
    <property type="project" value="InterPro"/>
</dbReference>
<dbReference type="GO" id="GO:0019898">
    <property type="term" value="C:extrinsic component of membrane"/>
    <property type="evidence" value="ECO:0007669"/>
    <property type="project" value="InterPro"/>
</dbReference>
<dbReference type="Pfam" id="PF05757">
    <property type="entry name" value="PsbQ"/>
    <property type="match status" value="1"/>
</dbReference>
<reference evidence="2" key="2">
    <citation type="submission" date="2021-02" db="EMBL/GenBank/DDBJ databases">
        <authorList>
            <person name="Kimball J.A."/>
            <person name="Haas M.W."/>
            <person name="Macchietto M."/>
            <person name="Kono T."/>
            <person name="Duquette J."/>
            <person name="Shao M."/>
        </authorList>
    </citation>
    <scope>NUCLEOTIDE SEQUENCE</scope>
    <source>
        <tissue evidence="2">Fresh leaf tissue</tissue>
    </source>
</reference>
<organism evidence="2 3">
    <name type="scientific">Zizania palustris</name>
    <name type="common">Northern wild rice</name>
    <dbReference type="NCBI Taxonomy" id="103762"/>
    <lineage>
        <taxon>Eukaryota</taxon>
        <taxon>Viridiplantae</taxon>
        <taxon>Streptophyta</taxon>
        <taxon>Embryophyta</taxon>
        <taxon>Tracheophyta</taxon>
        <taxon>Spermatophyta</taxon>
        <taxon>Magnoliopsida</taxon>
        <taxon>Liliopsida</taxon>
        <taxon>Poales</taxon>
        <taxon>Poaceae</taxon>
        <taxon>BOP clade</taxon>
        <taxon>Oryzoideae</taxon>
        <taxon>Oryzeae</taxon>
        <taxon>Zizaniinae</taxon>
        <taxon>Zizania</taxon>
    </lineage>
</organism>
<dbReference type="GO" id="GO:0009507">
    <property type="term" value="C:chloroplast"/>
    <property type="evidence" value="ECO:0007669"/>
    <property type="project" value="TreeGrafter"/>
</dbReference>
<gene>
    <name evidence="2" type="ORF">GUJ93_ZPchr0002g24656</name>
</gene>
<reference evidence="2" key="1">
    <citation type="journal article" date="2021" name="bioRxiv">
        <title>Whole Genome Assembly and Annotation of Northern Wild Rice, Zizania palustris L., Supports a Whole Genome Duplication in the Zizania Genus.</title>
        <authorList>
            <person name="Haas M."/>
            <person name="Kono T."/>
            <person name="Macchietto M."/>
            <person name="Millas R."/>
            <person name="McGilp L."/>
            <person name="Shao M."/>
            <person name="Duquette J."/>
            <person name="Hirsch C.N."/>
            <person name="Kimball J."/>
        </authorList>
    </citation>
    <scope>NUCLEOTIDE SEQUENCE</scope>
    <source>
        <tissue evidence="2">Fresh leaf tissue</tissue>
    </source>
</reference>
<dbReference type="InterPro" id="IPR054099">
    <property type="entry name" value="PSII_PsbQ_pln"/>
</dbReference>
<protein>
    <submittedName>
        <fullName evidence="2">Uncharacterized protein</fullName>
    </submittedName>
</protein>
<comment type="caution">
    <text evidence="2">The sequence shown here is derived from an EMBL/GenBank/DDBJ whole genome shotgun (WGS) entry which is preliminary data.</text>
</comment>
<keyword evidence="3" id="KW-1185">Reference proteome</keyword>
<dbReference type="OrthoDB" id="783722at2759"/>
<dbReference type="AlphaFoldDB" id="A0A8J5SBS9"/>
<dbReference type="EMBL" id="JAAALK010000287">
    <property type="protein sequence ID" value="KAG8060190.1"/>
    <property type="molecule type" value="Genomic_DNA"/>
</dbReference>
<dbReference type="PANTHER" id="PTHR33399:SF9">
    <property type="entry name" value="OS02G0631100 PROTEIN"/>
    <property type="match status" value="1"/>
</dbReference>
<sequence length="189" mass="20969">MLQESVSFRLPIHKHIHIIGSDLSWHLSSSRAQESAPAAAMDRGVELMGCLCRIKNCAVELLSMGEDLVTDLDDDSMDLLGRDLRLKTTFLYVDLSRVISCSESDERREALTLLANKFFYFMEELTDAVTSRSVSIMTVSYGDAAQALREVVSFLAPPQPRCDAPEQGEADVLASPSPRRQENESMALV</sequence>
<dbReference type="InterPro" id="IPR008797">
    <property type="entry name" value="PSII_PsbQ"/>
</dbReference>
<evidence type="ECO:0000313" key="3">
    <source>
        <dbReference type="Proteomes" id="UP000729402"/>
    </source>
</evidence>